<dbReference type="EMBL" id="JACHIO010000019">
    <property type="protein sequence ID" value="MBB5065738.1"/>
    <property type="molecule type" value="Genomic_DNA"/>
</dbReference>
<protein>
    <submittedName>
        <fullName evidence="3">Zinc protease</fullName>
        <ecNumber evidence="3">3.4.24.-</ecNumber>
    </submittedName>
</protein>
<dbReference type="Pfam" id="PF05193">
    <property type="entry name" value="Peptidase_M16_C"/>
    <property type="match status" value="1"/>
</dbReference>
<dbReference type="RefSeq" id="WP_184258691.1">
    <property type="nucleotide sequence ID" value="NZ_JACHIO010000019.1"/>
</dbReference>
<feature type="chain" id="PRO_5030534994" evidence="1">
    <location>
        <begin position="24"/>
        <end position="483"/>
    </location>
</feature>
<organism evidence="3 4">
    <name type="scientific">Granulicella mallensis</name>
    <dbReference type="NCBI Taxonomy" id="940614"/>
    <lineage>
        <taxon>Bacteria</taxon>
        <taxon>Pseudomonadati</taxon>
        <taxon>Acidobacteriota</taxon>
        <taxon>Terriglobia</taxon>
        <taxon>Terriglobales</taxon>
        <taxon>Acidobacteriaceae</taxon>
        <taxon>Granulicella</taxon>
    </lineage>
</organism>
<dbReference type="PANTHER" id="PTHR11851:SF225">
    <property type="entry name" value="NON-PEPTIDASE HOMOLOG YMXG"/>
    <property type="match status" value="1"/>
</dbReference>
<keyword evidence="3" id="KW-0645">Protease</keyword>
<reference evidence="3 4" key="1">
    <citation type="submission" date="2020-08" db="EMBL/GenBank/DDBJ databases">
        <title>Genomic Encyclopedia of Type Strains, Phase IV (KMG-V): Genome sequencing to study the core and pangenomes of soil and plant-associated prokaryotes.</title>
        <authorList>
            <person name="Whitman W."/>
        </authorList>
    </citation>
    <scope>NUCLEOTIDE SEQUENCE [LARGE SCALE GENOMIC DNA]</scope>
    <source>
        <strain evidence="3 4">X5P3</strain>
    </source>
</reference>
<comment type="caution">
    <text evidence="3">The sequence shown here is derived from an EMBL/GenBank/DDBJ whole genome shotgun (WGS) entry which is preliminary data.</text>
</comment>
<keyword evidence="3" id="KW-0378">Hydrolase</keyword>
<evidence type="ECO:0000256" key="1">
    <source>
        <dbReference type="SAM" id="SignalP"/>
    </source>
</evidence>
<dbReference type="Proteomes" id="UP000584867">
    <property type="component" value="Unassembled WGS sequence"/>
</dbReference>
<gene>
    <name evidence="3" type="ORF">HDF15_004108</name>
</gene>
<dbReference type="Gene3D" id="3.30.830.10">
    <property type="entry name" value="Metalloenzyme, LuxS/M16 peptidase-like"/>
    <property type="match status" value="2"/>
</dbReference>
<sequence length="483" mass="52108">MTNFTPRLLTLALVAGLSTTAFAQTPAPQEPWKAIPIPSLHEFKPVQPIRVELPNGVQLFLEEDHELPFVNGFIRIRGGSRDEPADKVGLVSLYGEAWRTSGTATASGDALDDQLAAKAATVETGGGQASTSLSWSSFAKDFDSVFGVAMDLLQHPAFQQQKLDLAKQSLASGILRRNDDASGIAQREAVEIAYGKTNPYGRSEELATVSAVTLEDLRTWHEKTFIGSNLIVGVIGDFDAKAMEAKLRAAFSPLPRGTQLKSAKVEFTEPPAGVYFANKADVDQSNVYMVGLGTQEDNPDYYALSVMNEVFSGGFGSRVVQNVRTKLGLAYDVGGNFGAAYDHPGLFAVGLGTKSSSTVAATKATLDEVRRLRTDPPTEDELRSAKSDLLNSFIFHYDTPEKVLSEQVTLAVYGYPADFLERYRAGIERVTSADVSRVAQKYVQPEKLAIVVVGNSSEIQPPLDGLGKVTTLDINIPGAPKEQ</sequence>
<dbReference type="InterPro" id="IPR050361">
    <property type="entry name" value="MPP/UQCRC_Complex"/>
</dbReference>
<dbReference type="SUPFAM" id="SSF63411">
    <property type="entry name" value="LuxS/MPP-like metallohydrolase"/>
    <property type="match status" value="2"/>
</dbReference>
<dbReference type="AlphaFoldDB" id="A0A7W7ZTC3"/>
<proteinExistence type="predicted"/>
<evidence type="ECO:0000259" key="2">
    <source>
        <dbReference type="Pfam" id="PF05193"/>
    </source>
</evidence>
<evidence type="ECO:0000313" key="4">
    <source>
        <dbReference type="Proteomes" id="UP000584867"/>
    </source>
</evidence>
<feature type="signal peptide" evidence="1">
    <location>
        <begin position="1"/>
        <end position="23"/>
    </location>
</feature>
<evidence type="ECO:0000313" key="3">
    <source>
        <dbReference type="EMBL" id="MBB5065738.1"/>
    </source>
</evidence>
<accession>A0A7W7ZTC3</accession>
<dbReference type="EC" id="3.4.24.-" evidence="3"/>
<feature type="domain" description="Peptidase M16 C-terminal" evidence="2">
    <location>
        <begin position="212"/>
        <end position="387"/>
    </location>
</feature>
<dbReference type="GO" id="GO:0008233">
    <property type="term" value="F:peptidase activity"/>
    <property type="evidence" value="ECO:0007669"/>
    <property type="project" value="UniProtKB-KW"/>
</dbReference>
<keyword evidence="1" id="KW-0732">Signal</keyword>
<name>A0A7W7ZTC3_9BACT</name>
<dbReference type="InterPro" id="IPR011249">
    <property type="entry name" value="Metalloenz_LuxS/M16"/>
</dbReference>
<dbReference type="PANTHER" id="PTHR11851">
    <property type="entry name" value="METALLOPROTEASE"/>
    <property type="match status" value="1"/>
</dbReference>
<dbReference type="GO" id="GO:0006508">
    <property type="term" value="P:proteolysis"/>
    <property type="evidence" value="ECO:0007669"/>
    <property type="project" value="UniProtKB-KW"/>
</dbReference>
<dbReference type="InterPro" id="IPR007863">
    <property type="entry name" value="Peptidase_M16_C"/>
</dbReference>
<dbReference type="GO" id="GO:0046872">
    <property type="term" value="F:metal ion binding"/>
    <property type="evidence" value="ECO:0007669"/>
    <property type="project" value="InterPro"/>
</dbReference>